<dbReference type="Pfam" id="PF13191">
    <property type="entry name" value="AAA_16"/>
    <property type="match status" value="1"/>
</dbReference>
<keyword evidence="2" id="KW-0067">ATP-binding</keyword>
<keyword evidence="2" id="KW-0547">Nucleotide-binding</keyword>
<organism evidence="2 3">
    <name type="scientific">Variovorax rhizosphaerae</name>
    <dbReference type="NCBI Taxonomy" id="1836200"/>
    <lineage>
        <taxon>Bacteria</taxon>
        <taxon>Pseudomonadati</taxon>
        <taxon>Pseudomonadota</taxon>
        <taxon>Betaproteobacteria</taxon>
        <taxon>Burkholderiales</taxon>
        <taxon>Comamonadaceae</taxon>
        <taxon>Variovorax</taxon>
    </lineage>
</organism>
<dbReference type="SUPFAM" id="SSF48452">
    <property type="entry name" value="TPR-like"/>
    <property type="match status" value="1"/>
</dbReference>
<accession>A0ABU8WEC7</accession>
<dbReference type="InterPro" id="IPR041664">
    <property type="entry name" value="AAA_16"/>
</dbReference>
<proteinExistence type="predicted"/>
<sequence>MAEPSKVEGSALEVLWSSATCFGSAFLGGVIGNLAASLLWETGKWVGKRSAKALLDKVPELSEILSGGGQRPNHDLLRALRRAECAAMSEIIDRCILAHAGIELSEGKIKAFLQLRTQSLRDPTLDSLCTLRRMFRGLHRRLREMPNDELERLNGGATNDLPGIVRSASECFAADDVETLRRTVVDNFVTTLESAVMGPGRFSGLSKKLEPVLREGFPTILRDHLYQHPNGWWDYLRTAFREELKDPANERARTAWELDVQSRLQPQLGPNWSELSSRLDVIDASIDREWALLVSLRNEFDEFAEQVLVLLKRIDEQVGVLVERFEDLDERIRAQIGASAAVAISPGAPLLPRPLPVAHKPVGRDEELTLLREQLADPATKMLRIIGRAGAGKTTLVAYVLNDLLAAGGGAEPGRRAAFDAVLFIRCHENESQTAARILEGADEVLRKLGLPAVSTSGQDTSARAKFARFAEETAALRILIFLDNLESAISVGDGALADPDLNDLFVELMEGGEHVRLAYTSRTNPSIRAEAGLVPIEQLRPERQRQVDLATGLADAAAVDLLRRQDPQGVLGLRDAPVAMLLDIVRSVGGNPKAIELIRGAVEAGRVEPAQVARFLADARGSHAVFGDLLEALIGVYYEKLSRIEIQFLQALAVYGTPVSLHAVAHVLTECGAAITEELTVVQARLLRHRLIRRTGETLDQHDAERTHLIGSLPSSQTQDGVASMWTRERLMESATRFWQARCRPESTWTSIADLEPQFREIDLLKARGAIEQAAAVTLGTAGFLTQRGYHLRLRGMLSAIEAQRDAAMSVAMRGRVGCALADSLGRLGVFDQAKDVSSRTLSLLVDADLDRIDVVRAKQCDARCELELGRISNAIDDLESADAQLQQCRDTGVVDAALEVRLLGDLAFAKSIVGDIRGALSLAQRAEALAACEGDVRGLVRGTAYSGLYLSYAGDFAAARSKYRDAISLGKKAGGGYELVLAYGLSSETELVTGNSARAIELALSALEIERDINNVLSGSWCKWLIASALSKDADKLEAAEQLAREALTFNRPLNNPNPRALLGILRLRQADRKGARILDQVVEETSQLLRSCPANWEAHCAQGWALLGLASQGECSHADGIAAYARARKASPSSGHLWRIRLQITLLGSLLADLSESELAQLKALGAT</sequence>
<comment type="caution">
    <text evidence="2">The sequence shown here is derived from an EMBL/GenBank/DDBJ whole genome shotgun (WGS) entry which is preliminary data.</text>
</comment>
<protein>
    <submittedName>
        <fullName evidence="2">ATP-binding protein</fullName>
    </submittedName>
</protein>
<name>A0ABU8WEC7_9BURK</name>
<keyword evidence="3" id="KW-1185">Reference proteome</keyword>
<dbReference type="SUPFAM" id="SSF52540">
    <property type="entry name" value="P-loop containing nucleoside triphosphate hydrolases"/>
    <property type="match status" value="1"/>
</dbReference>
<dbReference type="RefSeq" id="WP_340340460.1">
    <property type="nucleotide sequence ID" value="NZ_JBBKZT010000001.1"/>
</dbReference>
<evidence type="ECO:0000313" key="3">
    <source>
        <dbReference type="Proteomes" id="UP001385892"/>
    </source>
</evidence>
<dbReference type="InterPro" id="IPR011990">
    <property type="entry name" value="TPR-like_helical_dom_sf"/>
</dbReference>
<dbReference type="GO" id="GO:0005524">
    <property type="term" value="F:ATP binding"/>
    <property type="evidence" value="ECO:0007669"/>
    <property type="project" value="UniProtKB-KW"/>
</dbReference>
<dbReference type="Proteomes" id="UP001385892">
    <property type="component" value="Unassembled WGS sequence"/>
</dbReference>
<dbReference type="InterPro" id="IPR027417">
    <property type="entry name" value="P-loop_NTPase"/>
</dbReference>
<feature type="domain" description="Orc1-like AAA ATPase" evidence="1">
    <location>
        <begin position="361"/>
        <end position="510"/>
    </location>
</feature>
<dbReference type="Gene3D" id="3.40.50.300">
    <property type="entry name" value="P-loop containing nucleotide triphosphate hydrolases"/>
    <property type="match status" value="1"/>
</dbReference>
<evidence type="ECO:0000313" key="2">
    <source>
        <dbReference type="EMBL" id="MEJ8845285.1"/>
    </source>
</evidence>
<gene>
    <name evidence="2" type="ORF">WKW82_01395</name>
</gene>
<reference evidence="2 3" key="1">
    <citation type="submission" date="2024-03" db="EMBL/GenBank/DDBJ databases">
        <title>Novel species of the genus Variovorax.</title>
        <authorList>
            <person name="Liu Q."/>
            <person name="Xin Y.-H."/>
        </authorList>
    </citation>
    <scope>NUCLEOTIDE SEQUENCE [LARGE SCALE GENOMIC DNA]</scope>
    <source>
        <strain evidence="2 3">KACC 18900</strain>
    </source>
</reference>
<dbReference type="EMBL" id="JBBKZT010000001">
    <property type="protein sequence ID" value="MEJ8845285.1"/>
    <property type="molecule type" value="Genomic_DNA"/>
</dbReference>
<dbReference type="Gene3D" id="1.25.40.10">
    <property type="entry name" value="Tetratricopeptide repeat domain"/>
    <property type="match status" value="1"/>
</dbReference>
<evidence type="ECO:0000259" key="1">
    <source>
        <dbReference type="Pfam" id="PF13191"/>
    </source>
</evidence>